<protein>
    <submittedName>
        <fullName evidence="1">Uncharacterized protein</fullName>
    </submittedName>
</protein>
<evidence type="ECO:0000313" key="1">
    <source>
        <dbReference type="EMBL" id="ORZ18399.1"/>
    </source>
</evidence>
<dbReference type="EMBL" id="MCFF01000015">
    <property type="protein sequence ID" value="ORZ18399.1"/>
    <property type="molecule type" value="Genomic_DNA"/>
</dbReference>
<keyword evidence="2" id="KW-1185">Reference proteome</keyword>
<sequence length="369" mass="42830">MAVFLTLVGLDLKKLVHLRFDLILSLLETTKKRKRKGKRVFRMTVIFRSDWKLGNIPLKETRKEDVTRLTHRVPREFMLFIRSIEERALTRNDIDTFVAKRTSTFHAIVWTYYETRSETSKKFAKRLATVFLGNNSQSSDFEWDFRDLGLIYRLNKDGGAMNYAFTNIPHHEHILRQVNLGEVGDDFKLTLLVRFLTLTKPIVLRATNLCGKDLMEIKMDFKDHGTIQQGKTSFRHGYGHVLSHCYPTYPRFDFTLDTMFIQVFVSDFQEHDRKQTKKFQNAFAKRGSDNINKIESYLDEVLGGNHSAVIDDGHSVVKKDEETITGFIIVYMCGSSGAPNHTGLVDKHKDLLHVSFDELKEKVFRNIPT</sequence>
<organism evidence="1 2">
    <name type="scientific">Lobosporangium transversale</name>
    <dbReference type="NCBI Taxonomy" id="64571"/>
    <lineage>
        <taxon>Eukaryota</taxon>
        <taxon>Fungi</taxon>
        <taxon>Fungi incertae sedis</taxon>
        <taxon>Mucoromycota</taxon>
        <taxon>Mortierellomycotina</taxon>
        <taxon>Mortierellomycetes</taxon>
        <taxon>Mortierellales</taxon>
        <taxon>Mortierellaceae</taxon>
        <taxon>Lobosporangium</taxon>
    </lineage>
</organism>
<gene>
    <name evidence="1" type="ORF">BCR41DRAFT_370190</name>
</gene>
<accession>A0A1Y2GQ27</accession>
<name>A0A1Y2GQ27_9FUNG</name>
<proteinExistence type="predicted"/>
<evidence type="ECO:0000313" key="2">
    <source>
        <dbReference type="Proteomes" id="UP000193648"/>
    </source>
</evidence>
<dbReference type="Proteomes" id="UP000193648">
    <property type="component" value="Unassembled WGS sequence"/>
</dbReference>
<dbReference type="InParanoid" id="A0A1Y2GQ27"/>
<dbReference type="RefSeq" id="XP_021882194.1">
    <property type="nucleotide sequence ID" value="XM_022026512.1"/>
</dbReference>
<dbReference type="OrthoDB" id="2303713at2759"/>
<comment type="caution">
    <text evidence="1">The sequence shown here is derived from an EMBL/GenBank/DDBJ whole genome shotgun (WGS) entry which is preliminary data.</text>
</comment>
<reference evidence="1 2" key="1">
    <citation type="submission" date="2016-07" db="EMBL/GenBank/DDBJ databases">
        <title>Pervasive Adenine N6-methylation of Active Genes in Fungi.</title>
        <authorList>
            <consortium name="DOE Joint Genome Institute"/>
            <person name="Mondo S.J."/>
            <person name="Dannebaum R.O."/>
            <person name="Kuo R.C."/>
            <person name="Labutti K."/>
            <person name="Haridas S."/>
            <person name="Kuo A."/>
            <person name="Salamov A."/>
            <person name="Ahrendt S.R."/>
            <person name="Lipzen A."/>
            <person name="Sullivan W."/>
            <person name="Andreopoulos W.B."/>
            <person name="Clum A."/>
            <person name="Lindquist E."/>
            <person name="Daum C."/>
            <person name="Ramamoorthy G.K."/>
            <person name="Gryganskyi A."/>
            <person name="Culley D."/>
            <person name="Magnuson J.K."/>
            <person name="James T.Y."/>
            <person name="O'Malley M.A."/>
            <person name="Stajich J.E."/>
            <person name="Spatafora J.W."/>
            <person name="Visel A."/>
            <person name="Grigoriev I.V."/>
        </authorList>
    </citation>
    <scope>NUCLEOTIDE SEQUENCE [LARGE SCALE GENOMIC DNA]</scope>
    <source>
        <strain evidence="1 2">NRRL 3116</strain>
    </source>
</reference>
<dbReference type="GeneID" id="33568355"/>
<dbReference type="AlphaFoldDB" id="A0A1Y2GQ27"/>